<dbReference type="PANTHER" id="PTHR43806:SF11">
    <property type="entry name" value="CEREVISIN-RELATED"/>
    <property type="match status" value="1"/>
</dbReference>
<feature type="active site" description="Charge relay system" evidence="5">
    <location>
        <position position="213"/>
    </location>
</feature>
<dbReference type="STRING" id="765915.A0A1Y2HV52"/>
<evidence type="ECO:0000256" key="1">
    <source>
        <dbReference type="ARBA" id="ARBA00011073"/>
    </source>
</evidence>
<dbReference type="Proteomes" id="UP000193411">
    <property type="component" value="Unassembled WGS sequence"/>
</dbReference>
<dbReference type="InterPro" id="IPR050131">
    <property type="entry name" value="Peptidase_S8_subtilisin-like"/>
</dbReference>
<evidence type="ECO:0000256" key="5">
    <source>
        <dbReference type="PROSITE-ProRule" id="PRU01240"/>
    </source>
</evidence>
<dbReference type="GO" id="GO:0004252">
    <property type="term" value="F:serine-type endopeptidase activity"/>
    <property type="evidence" value="ECO:0007669"/>
    <property type="project" value="UniProtKB-UniRule"/>
</dbReference>
<evidence type="ECO:0000256" key="7">
    <source>
        <dbReference type="SAM" id="MobiDB-lite"/>
    </source>
</evidence>
<dbReference type="PROSITE" id="PS51892">
    <property type="entry name" value="SUBTILASE"/>
    <property type="match status" value="1"/>
</dbReference>
<dbReference type="InterPro" id="IPR000209">
    <property type="entry name" value="Peptidase_S8/S53_dom"/>
</dbReference>
<organism evidence="9 10">
    <name type="scientific">Catenaria anguillulae PL171</name>
    <dbReference type="NCBI Taxonomy" id="765915"/>
    <lineage>
        <taxon>Eukaryota</taxon>
        <taxon>Fungi</taxon>
        <taxon>Fungi incertae sedis</taxon>
        <taxon>Blastocladiomycota</taxon>
        <taxon>Blastocladiomycetes</taxon>
        <taxon>Blastocladiales</taxon>
        <taxon>Catenariaceae</taxon>
        <taxon>Catenaria</taxon>
    </lineage>
</organism>
<dbReference type="InterPro" id="IPR034193">
    <property type="entry name" value="PCSK9_ProteinaseK-like"/>
</dbReference>
<gene>
    <name evidence="9" type="ORF">BCR44DRAFT_1387844</name>
</gene>
<accession>A0A1Y2HV52</accession>
<dbReference type="PROSITE" id="PS00137">
    <property type="entry name" value="SUBTILASE_HIS"/>
    <property type="match status" value="1"/>
</dbReference>
<comment type="similarity">
    <text evidence="1 5 6">Belongs to the peptidase S8 family.</text>
</comment>
<dbReference type="EMBL" id="MCFL01000009">
    <property type="protein sequence ID" value="ORZ38389.1"/>
    <property type="molecule type" value="Genomic_DNA"/>
</dbReference>
<keyword evidence="3 5" id="KW-0378">Hydrolase</keyword>
<dbReference type="GO" id="GO:0005615">
    <property type="term" value="C:extracellular space"/>
    <property type="evidence" value="ECO:0007669"/>
    <property type="project" value="TreeGrafter"/>
</dbReference>
<dbReference type="PROSITE" id="PS00136">
    <property type="entry name" value="SUBTILASE_ASP"/>
    <property type="match status" value="1"/>
</dbReference>
<dbReference type="SUPFAM" id="SSF52743">
    <property type="entry name" value="Subtilisin-like"/>
    <property type="match status" value="1"/>
</dbReference>
<evidence type="ECO:0000256" key="2">
    <source>
        <dbReference type="ARBA" id="ARBA00022670"/>
    </source>
</evidence>
<keyword evidence="10" id="KW-1185">Reference proteome</keyword>
<dbReference type="InterPro" id="IPR036852">
    <property type="entry name" value="Peptidase_S8/S53_dom_sf"/>
</dbReference>
<evidence type="ECO:0000313" key="10">
    <source>
        <dbReference type="Proteomes" id="UP000193411"/>
    </source>
</evidence>
<dbReference type="Pfam" id="PF00082">
    <property type="entry name" value="Peptidase_S8"/>
    <property type="match status" value="1"/>
</dbReference>
<dbReference type="GO" id="GO:0006508">
    <property type="term" value="P:proteolysis"/>
    <property type="evidence" value="ECO:0007669"/>
    <property type="project" value="UniProtKB-KW"/>
</dbReference>
<feature type="active site" description="Charge relay system" evidence="5">
    <location>
        <position position="53"/>
    </location>
</feature>
<evidence type="ECO:0000256" key="6">
    <source>
        <dbReference type="RuleBase" id="RU003355"/>
    </source>
</evidence>
<feature type="compositionally biased region" description="Basic and acidic residues" evidence="7">
    <location>
        <begin position="279"/>
        <end position="288"/>
    </location>
</feature>
<dbReference type="PRINTS" id="PR00723">
    <property type="entry name" value="SUBTILISIN"/>
</dbReference>
<reference evidence="9 10" key="1">
    <citation type="submission" date="2016-07" db="EMBL/GenBank/DDBJ databases">
        <title>Pervasive Adenine N6-methylation of Active Genes in Fungi.</title>
        <authorList>
            <consortium name="DOE Joint Genome Institute"/>
            <person name="Mondo S.J."/>
            <person name="Dannebaum R.O."/>
            <person name="Kuo R.C."/>
            <person name="Labutti K."/>
            <person name="Haridas S."/>
            <person name="Kuo A."/>
            <person name="Salamov A."/>
            <person name="Ahrendt S.R."/>
            <person name="Lipzen A."/>
            <person name="Sullivan W."/>
            <person name="Andreopoulos W.B."/>
            <person name="Clum A."/>
            <person name="Lindquist E."/>
            <person name="Daum C."/>
            <person name="Ramamoorthy G.K."/>
            <person name="Gryganskyi A."/>
            <person name="Culley D."/>
            <person name="Magnuson J.K."/>
            <person name="James T.Y."/>
            <person name="O'Malley M.A."/>
            <person name="Stajich J.E."/>
            <person name="Spatafora J.W."/>
            <person name="Visel A."/>
            <person name="Grigoriev I.V."/>
        </authorList>
    </citation>
    <scope>NUCLEOTIDE SEQUENCE [LARGE SCALE GENOMIC DNA]</scope>
    <source>
        <strain evidence="9 10">PL171</strain>
    </source>
</reference>
<dbReference type="Gene3D" id="3.40.50.200">
    <property type="entry name" value="Peptidase S8/S53 domain"/>
    <property type="match status" value="1"/>
</dbReference>
<dbReference type="OrthoDB" id="206201at2759"/>
<dbReference type="InterPro" id="IPR022398">
    <property type="entry name" value="Peptidase_S8_His-AS"/>
</dbReference>
<feature type="region of interest" description="Disordered" evidence="7">
    <location>
        <begin position="271"/>
        <end position="294"/>
    </location>
</feature>
<dbReference type="InterPro" id="IPR015500">
    <property type="entry name" value="Peptidase_S8_subtilisin-rel"/>
</dbReference>
<keyword evidence="2 5" id="KW-0645">Protease</keyword>
<protein>
    <submittedName>
        <fullName evidence="9">Peptidase S8/S53 domain-containing protein</fullName>
    </submittedName>
</protein>
<keyword evidence="4 5" id="KW-0720">Serine protease</keyword>
<evidence type="ECO:0000313" key="9">
    <source>
        <dbReference type="EMBL" id="ORZ38389.1"/>
    </source>
</evidence>
<evidence type="ECO:0000259" key="8">
    <source>
        <dbReference type="Pfam" id="PF00082"/>
    </source>
</evidence>
<dbReference type="InterPro" id="IPR023827">
    <property type="entry name" value="Peptidase_S8_Asp-AS"/>
</dbReference>
<name>A0A1Y2HV52_9FUNG</name>
<feature type="domain" description="Peptidase S8/S53" evidence="8">
    <location>
        <begin position="9"/>
        <end position="254"/>
    </location>
</feature>
<proteinExistence type="inferred from homology"/>
<dbReference type="InterPro" id="IPR023828">
    <property type="entry name" value="Peptidase_S8_Ser-AS"/>
</dbReference>
<sequence>FNFPDNAQGRGVDVYVIDSGLDTNHTQFAGRAAAFDLTGNRNGTSTTTDPNGHGSHVAGIIGGTISGVAKQVNLIGLQVFDASGRGSNAAILQALQSVSNKVKENGNRPAVVNMSLGGPRSQADGAFQRAIESLIQQGIAVVAAAGNSAQDACTVSPAFIPSVITVAAANTTNDQLATFSNVGSCVSIIAPGVDVPSVRAGTKDGLTNKSGTSMASPFVAGVMAALMSTGLNAETAKAQLLGSAQKGIMGGNLKNTTNTFLLFDQNLGQNRNGNGTARNDGDGGRQAERCQAAF</sequence>
<evidence type="ECO:0000256" key="3">
    <source>
        <dbReference type="ARBA" id="ARBA00022801"/>
    </source>
</evidence>
<comment type="caution">
    <text evidence="9">The sequence shown here is derived from an EMBL/GenBank/DDBJ whole genome shotgun (WGS) entry which is preliminary data.</text>
</comment>
<feature type="active site" description="Charge relay system" evidence="5">
    <location>
        <position position="18"/>
    </location>
</feature>
<dbReference type="AlphaFoldDB" id="A0A1Y2HV52"/>
<dbReference type="PANTHER" id="PTHR43806">
    <property type="entry name" value="PEPTIDASE S8"/>
    <property type="match status" value="1"/>
</dbReference>
<evidence type="ECO:0000256" key="4">
    <source>
        <dbReference type="ARBA" id="ARBA00022825"/>
    </source>
</evidence>
<dbReference type="CDD" id="cd04077">
    <property type="entry name" value="Peptidases_S8_PCSK9_ProteinaseK_like"/>
    <property type="match status" value="1"/>
</dbReference>
<dbReference type="PROSITE" id="PS00138">
    <property type="entry name" value="SUBTILASE_SER"/>
    <property type="match status" value="1"/>
</dbReference>
<feature type="non-terminal residue" evidence="9">
    <location>
        <position position="1"/>
    </location>
</feature>